<protein>
    <submittedName>
        <fullName evidence="1">Uncharacterized protein</fullName>
    </submittedName>
</protein>
<proteinExistence type="predicted"/>
<comment type="caution">
    <text evidence="1">The sequence shown here is derived from an EMBL/GenBank/DDBJ whole genome shotgun (WGS) entry which is preliminary data.</text>
</comment>
<evidence type="ECO:0000313" key="1">
    <source>
        <dbReference type="EMBL" id="KAI2386377.1"/>
    </source>
</evidence>
<organism evidence="1">
    <name type="scientific">Ophidiomyces ophidiicola</name>
    <dbReference type="NCBI Taxonomy" id="1387563"/>
    <lineage>
        <taxon>Eukaryota</taxon>
        <taxon>Fungi</taxon>
        <taxon>Dikarya</taxon>
        <taxon>Ascomycota</taxon>
        <taxon>Pezizomycotina</taxon>
        <taxon>Eurotiomycetes</taxon>
        <taxon>Eurotiomycetidae</taxon>
        <taxon>Onygenales</taxon>
        <taxon>Onygenaceae</taxon>
        <taxon>Ophidiomyces</taxon>
    </lineage>
</organism>
<dbReference type="EMBL" id="JALBCA010000048">
    <property type="protein sequence ID" value="KAI2386377.1"/>
    <property type="molecule type" value="Genomic_DNA"/>
</dbReference>
<reference evidence="1" key="1">
    <citation type="journal article" date="2022" name="bioRxiv">
        <title>Population genetic analysis of Ophidiomyces ophidiicola, the causative agent of snake fungal disease, indicates recent introductions to the USA.</title>
        <authorList>
            <person name="Ladner J.T."/>
            <person name="Palmer J.M."/>
            <person name="Ettinger C.L."/>
            <person name="Stajich J.E."/>
            <person name="Farrell T.M."/>
            <person name="Glorioso B.M."/>
            <person name="Lawson B."/>
            <person name="Price S.J."/>
            <person name="Stengle A.G."/>
            <person name="Grear D.A."/>
            <person name="Lorch J.M."/>
        </authorList>
    </citation>
    <scope>NUCLEOTIDE SEQUENCE</scope>
    <source>
        <strain evidence="1">NWHC 24266-5</strain>
    </source>
</reference>
<accession>A0ACB8UVV7</accession>
<sequence>MPVTRRSARLRGETPTYEFPHAERKPSRATPKLPSVTERDSVSSPKQTPNAHPTTPLKSAITSPIRALSSLKKIMKTPTTAGPLRPCHEDMHPSKAQQSTAKQLDTGRVLGFRPIEMDPNSPTRPLLTLSNTPSKGGLSHPDQLEELSYDFKLSCDNSELSTEAQKIMRSIREDAARIKAEMIMKEGERKQADTDKTTGGERKIAKAKGRIGRFSNAHMAQFKKMDSIANHPSSFRARSDRIQPGVTKSLKRTISKAHLTEHESSTIPLATSTAKKPKTKADDDTSTRRPLSKDGQAGNRPHPTVKSSGPETTPYKPALAHSASVKNIPATKIPSLSRSPSKPDFASRTPHTDLKLKPRQLTPSLGGLKSILRQHQPLFSNDPVKIAAGTHQPFSTSDFGRKLLGQDNNNPIPPPSVKKHVDFSDTATFCEGSPEAPKYPETPHLDTGDENDEIIYPALPPLSTPQDAKRPPFVLNSTSQRPLETSSPRRQLLFSPAGGIPHGIMNKKRHREGAEDDLPESKRSTEISSEQRSAKRVKTHPSTLPKVQTPSPVKQRPAAGGTPRSIGRTMSSSVHRKSGLSLSRLSFLARPKQRG</sequence>
<gene>
    <name evidence="1" type="ORF">LOY88_003573</name>
</gene>
<name>A0ACB8UVV7_9EURO</name>